<feature type="transmembrane region" description="Helical" evidence="9">
    <location>
        <begin position="166"/>
        <end position="186"/>
    </location>
</feature>
<feature type="transmembrane region" description="Helical" evidence="9">
    <location>
        <begin position="198"/>
        <end position="217"/>
    </location>
</feature>
<feature type="transmembrane region" description="Helical" evidence="9">
    <location>
        <begin position="29"/>
        <end position="46"/>
    </location>
</feature>
<dbReference type="PROSITE" id="PS50283">
    <property type="entry name" value="NA_SOLUT_SYMP_3"/>
    <property type="match status" value="1"/>
</dbReference>
<evidence type="ECO:0000256" key="5">
    <source>
        <dbReference type="ARBA" id="ARBA00022989"/>
    </source>
</evidence>
<keyword evidence="6 9" id="KW-0472">Membrane</keyword>
<protein>
    <submittedName>
        <fullName evidence="10">VC_2705 family sodium/solute symporter</fullName>
    </submittedName>
</protein>
<feature type="transmembrane region" description="Helical" evidence="9">
    <location>
        <begin position="567"/>
        <end position="587"/>
    </location>
</feature>
<proteinExistence type="inferred from homology"/>
<feature type="transmembrane region" description="Helical" evidence="9">
    <location>
        <begin position="622"/>
        <end position="639"/>
    </location>
</feature>
<evidence type="ECO:0000256" key="7">
    <source>
        <dbReference type="RuleBase" id="RU362091"/>
    </source>
</evidence>
<feature type="transmembrane region" description="Helical" evidence="9">
    <location>
        <begin position="430"/>
        <end position="451"/>
    </location>
</feature>
<dbReference type="PANTHER" id="PTHR48086:SF5">
    <property type="entry name" value="NA(+):SOLUTE SYMPORTER (SSF FAMILY)"/>
    <property type="match status" value="1"/>
</dbReference>
<evidence type="ECO:0000256" key="9">
    <source>
        <dbReference type="SAM" id="Phobius"/>
    </source>
</evidence>
<evidence type="ECO:0000256" key="4">
    <source>
        <dbReference type="ARBA" id="ARBA00022692"/>
    </source>
</evidence>
<feature type="compositionally biased region" description="Low complexity" evidence="8">
    <location>
        <begin position="374"/>
        <end position="388"/>
    </location>
</feature>
<dbReference type="InterPro" id="IPR050277">
    <property type="entry name" value="Sodium:Solute_Symporter"/>
</dbReference>
<dbReference type="PANTHER" id="PTHR48086">
    <property type="entry name" value="SODIUM/PROLINE SYMPORTER-RELATED"/>
    <property type="match status" value="1"/>
</dbReference>
<dbReference type="RefSeq" id="WP_250196890.1">
    <property type="nucleotide sequence ID" value="NZ_CP097636.1"/>
</dbReference>
<keyword evidence="3" id="KW-0813">Transport</keyword>
<evidence type="ECO:0000313" key="11">
    <source>
        <dbReference type="Proteomes" id="UP001056201"/>
    </source>
</evidence>
<evidence type="ECO:0000256" key="8">
    <source>
        <dbReference type="SAM" id="MobiDB-lite"/>
    </source>
</evidence>
<feature type="transmembrane region" description="Helical" evidence="9">
    <location>
        <begin position="396"/>
        <end position="418"/>
    </location>
</feature>
<feature type="transmembrane region" description="Helical" evidence="9">
    <location>
        <begin position="124"/>
        <end position="145"/>
    </location>
</feature>
<comment type="similarity">
    <text evidence="2 7">Belongs to the sodium:solute symporter (SSF) (TC 2.A.21) family.</text>
</comment>
<dbReference type="CDD" id="cd11480">
    <property type="entry name" value="SLC5sbd_u4"/>
    <property type="match status" value="1"/>
</dbReference>
<evidence type="ECO:0000256" key="3">
    <source>
        <dbReference type="ARBA" id="ARBA00022448"/>
    </source>
</evidence>
<reference evidence="10" key="1">
    <citation type="submission" date="2022-05" db="EMBL/GenBank/DDBJ databases">
        <title>An RpoN-dependent PEP-CTERM gene is involved in floc formation of an Aquincola tertiaricarbonis strain.</title>
        <authorList>
            <person name="Qiu D."/>
            <person name="Xia M."/>
        </authorList>
    </citation>
    <scope>NUCLEOTIDE SEQUENCE</scope>
    <source>
        <strain evidence="10">RN12</strain>
    </source>
</reference>
<feature type="region of interest" description="Disordered" evidence="8">
    <location>
        <begin position="332"/>
        <end position="390"/>
    </location>
</feature>
<dbReference type="EMBL" id="CP097636">
    <property type="protein sequence ID" value="URI08669.1"/>
    <property type="molecule type" value="Genomic_DNA"/>
</dbReference>
<keyword evidence="5 9" id="KW-1133">Transmembrane helix</keyword>
<name>A0ABY4SBQ8_AQUTE</name>
<evidence type="ECO:0000313" key="10">
    <source>
        <dbReference type="EMBL" id="URI08669.1"/>
    </source>
</evidence>
<feature type="transmembrane region" description="Helical" evidence="9">
    <location>
        <begin position="593"/>
        <end position="615"/>
    </location>
</feature>
<keyword evidence="11" id="KW-1185">Reference proteome</keyword>
<dbReference type="Gene3D" id="1.20.1730.10">
    <property type="entry name" value="Sodium/glucose cotransporter"/>
    <property type="match status" value="2"/>
</dbReference>
<dbReference type="Pfam" id="PF00474">
    <property type="entry name" value="SSF"/>
    <property type="match status" value="2"/>
</dbReference>
<gene>
    <name evidence="10" type="ORF">MW290_24115</name>
</gene>
<accession>A0ABY4SBQ8</accession>
<feature type="transmembrane region" description="Helical" evidence="9">
    <location>
        <begin position="92"/>
        <end position="118"/>
    </location>
</feature>
<organism evidence="10 11">
    <name type="scientific">Aquincola tertiaricarbonis</name>
    <dbReference type="NCBI Taxonomy" id="391953"/>
    <lineage>
        <taxon>Bacteria</taxon>
        <taxon>Pseudomonadati</taxon>
        <taxon>Pseudomonadota</taxon>
        <taxon>Betaproteobacteria</taxon>
        <taxon>Burkholderiales</taxon>
        <taxon>Sphaerotilaceae</taxon>
        <taxon>Aquincola</taxon>
    </lineage>
</organism>
<feature type="transmembrane region" description="Helical" evidence="9">
    <location>
        <begin position="52"/>
        <end position="71"/>
    </location>
</feature>
<comment type="subcellular location">
    <subcellularLocation>
        <location evidence="1">Membrane</location>
        <topology evidence="1">Multi-pass membrane protein</topology>
    </subcellularLocation>
</comment>
<dbReference type="NCBIfam" id="TIGR03648">
    <property type="entry name" value="Na_symport_lg"/>
    <property type="match status" value="1"/>
</dbReference>
<dbReference type="InterPro" id="IPR001734">
    <property type="entry name" value="Na/solute_symporter"/>
</dbReference>
<dbReference type="InterPro" id="IPR019899">
    <property type="entry name" value="Na/solute_symporter_VC_2705"/>
</dbReference>
<feature type="transmembrane region" description="Helical" evidence="9">
    <location>
        <begin position="659"/>
        <end position="683"/>
    </location>
</feature>
<evidence type="ECO:0000256" key="1">
    <source>
        <dbReference type="ARBA" id="ARBA00004141"/>
    </source>
</evidence>
<feature type="compositionally biased region" description="Basic and acidic residues" evidence="8">
    <location>
        <begin position="341"/>
        <end position="357"/>
    </location>
</feature>
<dbReference type="InterPro" id="IPR038377">
    <property type="entry name" value="Na/Glc_symporter_sf"/>
</dbReference>
<evidence type="ECO:0000256" key="2">
    <source>
        <dbReference type="ARBA" id="ARBA00006434"/>
    </source>
</evidence>
<dbReference type="Proteomes" id="UP001056201">
    <property type="component" value="Chromosome 2"/>
</dbReference>
<evidence type="ECO:0000256" key="6">
    <source>
        <dbReference type="ARBA" id="ARBA00023136"/>
    </source>
</evidence>
<keyword evidence="4 9" id="KW-0812">Transmembrane</keyword>
<sequence>MAEREGAVLTSSPRSTEAGAFERRLHRRYALFAVGVLVFVALLAWAERSGFSRAWIGTMFLVATVAVYATIGLSCRTTDEAEYYVAGRRVPAFYNGMATAADWMSAASFLGMAGVLYLQGFGGLAYLLGWTGGFCLVALLLAPYLRRFGQFTIPDFIGERYGALPRFIAVVAVLLVSFVYVVVQIYGVGLITSHLTGFSFEVGIFVGLGGVLVCSFLGGMRAVTWTQVAQYIVLLIAFLLPLTWLSIKQNGSWLPQLTYSQQLQQVTRMEEHLRNDAAEQRAQAALERRAISAQQKLADVPAAMKEDARRQLERIQALKAEDAPLRRIQQAERQLAMAPRNETDARAAYERERDDSARQALPLGGMAPQAEPYAGTASSTSPPASATAGEGGRRNFMALVLCLMMGTAAMPHILTRYYTTPTVAQARNSVGWSLFFIVLLYLSAPALAVLVKYEVLSHLIGTPFDELPAWIRRWNKLDTGLVWVEDINADGLLQLAELRLSSDVVVLAAPEIGGLPYVVTCLVAAGGLAAALSTADGLLLTVANALSHDIYYRAINPGASAIRRVMMSKMLVLVIALVAAWVASLRIANILQFVSAAFSLAASAFFPALVLGIFWRGATRRGATAGMAAGLGVCVFYMVTNLGAMRGLLGLPPPTPEMLWWGIDPVAAGVFGVPVGFVVMALASRLGPGPEAAQMALVERLRSPALR</sequence>